<feature type="domain" description="HTH cro/C1-type" evidence="1">
    <location>
        <begin position="39"/>
        <end position="78"/>
    </location>
</feature>
<dbReference type="RefSeq" id="WP_012638235.1">
    <property type="nucleotide sequence ID" value="NC_011901.1"/>
</dbReference>
<accession>B8GS48</accession>
<dbReference type="KEGG" id="tgr:Tgr7_1669"/>
<evidence type="ECO:0000313" key="3">
    <source>
        <dbReference type="Proteomes" id="UP000002383"/>
    </source>
</evidence>
<reference evidence="2 3" key="1">
    <citation type="journal article" date="2011" name="Stand. Genomic Sci.">
        <title>Complete genome sequence of 'Thioalkalivibrio sulfidophilus' HL-EbGr7.</title>
        <authorList>
            <person name="Muyzer G."/>
            <person name="Sorokin D.Y."/>
            <person name="Mavromatis K."/>
            <person name="Lapidus A."/>
            <person name="Clum A."/>
            <person name="Ivanova N."/>
            <person name="Pati A."/>
            <person name="d'Haeseleer P."/>
            <person name="Woyke T."/>
            <person name="Kyrpides N.C."/>
        </authorList>
    </citation>
    <scope>NUCLEOTIDE SEQUENCE [LARGE SCALE GENOMIC DNA]</scope>
    <source>
        <strain evidence="2 3">HL-EbGR7</strain>
    </source>
</reference>
<dbReference type="HOGENOM" id="CLU_137374_0_0_6"/>
<dbReference type="STRING" id="396588.Tgr7_1669"/>
<dbReference type="OrthoDB" id="5959816at2"/>
<sequence length="163" mass="17364">MLNAESGSESEGSGSSPELECGFSGRLKQAIGARSVLSFAKECGISDSLVRKYLAGSHPGLDKAVVMARVAGVSLEWLATGEGSSDKGAQTPAKQGFAGGEIDLDLLESVAATTLQELETRRIHLEPAAQARLLRVLYRHFASRHEQPDHDTVSNIIDLAAYR</sequence>
<evidence type="ECO:0000259" key="1">
    <source>
        <dbReference type="PROSITE" id="PS50943"/>
    </source>
</evidence>
<dbReference type="InterPro" id="IPR010744">
    <property type="entry name" value="Phage_CI_N"/>
</dbReference>
<protein>
    <submittedName>
        <fullName evidence="2">Helix-turn-helix domain protein</fullName>
    </submittedName>
</protein>
<evidence type="ECO:0000313" key="2">
    <source>
        <dbReference type="EMBL" id="ACL72752.1"/>
    </source>
</evidence>
<dbReference type="CDD" id="cd00093">
    <property type="entry name" value="HTH_XRE"/>
    <property type="match status" value="1"/>
</dbReference>
<dbReference type="InterPro" id="IPR010982">
    <property type="entry name" value="Lambda_DNA-bd_dom_sf"/>
</dbReference>
<organism evidence="2 3">
    <name type="scientific">Thioalkalivibrio sulfidiphilus (strain HL-EbGR7)</name>
    <dbReference type="NCBI Taxonomy" id="396588"/>
    <lineage>
        <taxon>Bacteria</taxon>
        <taxon>Pseudomonadati</taxon>
        <taxon>Pseudomonadota</taxon>
        <taxon>Gammaproteobacteria</taxon>
        <taxon>Chromatiales</taxon>
        <taxon>Ectothiorhodospiraceae</taxon>
        <taxon>Thioalkalivibrio</taxon>
    </lineage>
</organism>
<dbReference type="Gene3D" id="1.10.260.40">
    <property type="entry name" value="lambda repressor-like DNA-binding domains"/>
    <property type="match status" value="1"/>
</dbReference>
<dbReference type="AlphaFoldDB" id="B8GS48"/>
<dbReference type="Pfam" id="PF07022">
    <property type="entry name" value="Phage_CI_repr"/>
    <property type="match status" value="1"/>
</dbReference>
<dbReference type="Proteomes" id="UP000002383">
    <property type="component" value="Chromosome"/>
</dbReference>
<dbReference type="InterPro" id="IPR001387">
    <property type="entry name" value="Cro/C1-type_HTH"/>
</dbReference>
<gene>
    <name evidence="2" type="ordered locus">Tgr7_1669</name>
</gene>
<dbReference type="eggNOG" id="COG2932">
    <property type="taxonomic scope" value="Bacteria"/>
</dbReference>
<dbReference type="EMBL" id="CP001339">
    <property type="protein sequence ID" value="ACL72752.1"/>
    <property type="molecule type" value="Genomic_DNA"/>
</dbReference>
<dbReference type="GO" id="GO:0045892">
    <property type="term" value="P:negative regulation of DNA-templated transcription"/>
    <property type="evidence" value="ECO:0007669"/>
    <property type="project" value="InterPro"/>
</dbReference>
<name>B8GS48_THISH</name>
<proteinExistence type="predicted"/>
<keyword evidence="3" id="KW-1185">Reference proteome</keyword>
<dbReference type="GO" id="GO:0003677">
    <property type="term" value="F:DNA binding"/>
    <property type="evidence" value="ECO:0007669"/>
    <property type="project" value="InterPro"/>
</dbReference>
<dbReference type="PROSITE" id="PS50943">
    <property type="entry name" value="HTH_CROC1"/>
    <property type="match status" value="1"/>
</dbReference>
<dbReference type="SUPFAM" id="SSF47413">
    <property type="entry name" value="lambda repressor-like DNA-binding domains"/>
    <property type="match status" value="1"/>
</dbReference>